<sequence>MAKKNLKRKQKAQIEVVKEDESKVILPLVRRSDEPVTKKAKWINRERVLVFGTRGISFQHRHLMKDIIKLLPHAKSANKMERKENLFVVNEMCKMSHCNKCILFDGRLQRDLYMWFSNSPDGPSIKFNVESIFTSAELKLTGNCLKGSRPLLSFDNSFDEHPQYSLLREMFVQIFGVPDHHPKSQPFVDNVLNFSVLDNRIWFRNYQILDENGAIAEIGPRFVLQPIRIFKGSFCGETLWENPFYVTPAKTRRLLKDNKKDKYTNNKIQRKAKKTKELLAPFRVKPEIEIFRDGNVKEKAKYLINKNKKAF</sequence>
<dbReference type="AlphaFoldDB" id="A0AAV0XKG1"/>
<feature type="domain" description="Brix" evidence="7">
    <location>
        <begin position="46"/>
        <end position="235"/>
    </location>
</feature>
<dbReference type="GO" id="GO:0005730">
    <property type="term" value="C:nucleolus"/>
    <property type="evidence" value="ECO:0007669"/>
    <property type="project" value="UniProtKB-SubCell"/>
</dbReference>
<gene>
    <name evidence="8" type="ORF">MEUPH1_LOCUS23346</name>
</gene>
<keyword evidence="5" id="KW-0690">Ribosome biogenesis</keyword>
<dbReference type="PANTHER" id="PTHR13634">
    <property type="entry name" value="RIBOSOME BIOGENESIS PROTEIN BRIX"/>
    <property type="match status" value="1"/>
</dbReference>
<evidence type="ECO:0000256" key="6">
    <source>
        <dbReference type="ARBA" id="ARBA00023242"/>
    </source>
</evidence>
<reference evidence="8 9" key="1">
    <citation type="submission" date="2023-01" db="EMBL/GenBank/DDBJ databases">
        <authorList>
            <person name="Whitehead M."/>
        </authorList>
    </citation>
    <scope>NUCLEOTIDE SEQUENCE [LARGE SCALE GENOMIC DNA]</scope>
</reference>
<keyword evidence="9" id="KW-1185">Reference proteome</keyword>
<comment type="function">
    <text evidence="1">Required for biogenesis of the 60S ribosomal subunit.</text>
</comment>
<dbReference type="SMART" id="SM00879">
    <property type="entry name" value="Brix"/>
    <property type="match status" value="1"/>
</dbReference>
<evidence type="ECO:0000256" key="3">
    <source>
        <dbReference type="ARBA" id="ARBA00006369"/>
    </source>
</evidence>
<dbReference type="SUPFAM" id="SSF52954">
    <property type="entry name" value="Class II aaRS ABD-related"/>
    <property type="match status" value="1"/>
</dbReference>
<evidence type="ECO:0000256" key="5">
    <source>
        <dbReference type="ARBA" id="ARBA00022517"/>
    </source>
</evidence>
<dbReference type="GO" id="GO:0000027">
    <property type="term" value="P:ribosomal large subunit assembly"/>
    <property type="evidence" value="ECO:0007669"/>
    <property type="project" value="TreeGrafter"/>
</dbReference>
<evidence type="ECO:0000259" key="7">
    <source>
        <dbReference type="PROSITE" id="PS50833"/>
    </source>
</evidence>
<dbReference type="GO" id="GO:0019843">
    <property type="term" value="F:rRNA binding"/>
    <property type="evidence" value="ECO:0007669"/>
    <property type="project" value="InterPro"/>
</dbReference>
<dbReference type="GO" id="GO:0006364">
    <property type="term" value="P:rRNA processing"/>
    <property type="evidence" value="ECO:0007669"/>
    <property type="project" value="InterPro"/>
</dbReference>
<dbReference type="PANTHER" id="PTHR13634:SF0">
    <property type="entry name" value="RIBOSOME BIOGENESIS PROTEIN BRX1 HOMOLOG"/>
    <property type="match status" value="1"/>
</dbReference>
<evidence type="ECO:0000256" key="4">
    <source>
        <dbReference type="ARBA" id="ARBA00020522"/>
    </source>
</evidence>
<comment type="subcellular location">
    <subcellularLocation>
        <location evidence="2">Nucleus</location>
        <location evidence="2">Nucleolus</location>
    </subcellularLocation>
</comment>
<keyword evidence="6" id="KW-0539">Nucleus</keyword>
<protein>
    <recommendedName>
        <fullName evidence="4">Ribosome biogenesis protein BRX1 homolog</fullName>
    </recommendedName>
</protein>
<organism evidence="8 9">
    <name type="scientific">Macrosiphum euphorbiae</name>
    <name type="common">potato aphid</name>
    <dbReference type="NCBI Taxonomy" id="13131"/>
    <lineage>
        <taxon>Eukaryota</taxon>
        <taxon>Metazoa</taxon>
        <taxon>Ecdysozoa</taxon>
        <taxon>Arthropoda</taxon>
        <taxon>Hexapoda</taxon>
        <taxon>Insecta</taxon>
        <taxon>Pterygota</taxon>
        <taxon>Neoptera</taxon>
        <taxon>Paraneoptera</taxon>
        <taxon>Hemiptera</taxon>
        <taxon>Sternorrhyncha</taxon>
        <taxon>Aphidomorpha</taxon>
        <taxon>Aphidoidea</taxon>
        <taxon>Aphididae</taxon>
        <taxon>Macrosiphini</taxon>
        <taxon>Macrosiphum</taxon>
    </lineage>
</organism>
<comment type="similarity">
    <text evidence="3">Belongs to the BRX1 family.</text>
</comment>
<dbReference type="InterPro" id="IPR007109">
    <property type="entry name" value="Brix"/>
</dbReference>
<comment type="caution">
    <text evidence="8">The sequence shown here is derived from an EMBL/GenBank/DDBJ whole genome shotgun (WGS) entry which is preliminary data.</text>
</comment>
<evidence type="ECO:0000256" key="1">
    <source>
        <dbReference type="ARBA" id="ARBA00003439"/>
    </source>
</evidence>
<dbReference type="InterPro" id="IPR026532">
    <property type="entry name" value="BRX1"/>
</dbReference>
<evidence type="ECO:0000313" key="8">
    <source>
        <dbReference type="EMBL" id="CAI6369059.1"/>
    </source>
</evidence>
<name>A0AAV0XKG1_9HEMI</name>
<accession>A0AAV0XKG1</accession>
<evidence type="ECO:0000256" key="2">
    <source>
        <dbReference type="ARBA" id="ARBA00004604"/>
    </source>
</evidence>
<dbReference type="PROSITE" id="PS50833">
    <property type="entry name" value="BRIX"/>
    <property type="match status" value="1"/>
</dbReference>
<proteinExistence type="inferred from homology"/>
<dbReference type="Pfam" id="PF04427">
    <property type="entry name" value="Brix"/>
    <property type="match status" value="1"/>
</dbReference>
<dbReference type="Proteomes" id="UP001160148">
    <property type="component" value="Unassembled WGS sequence"/>
</dbReference>
<dbReference type="EMBL" id="CARXXK010000005">
    <property type="protein sequence ID" value="CAI6369059.1"/>
    <property type="molecule type" value="Genomic_DNA"/>
</dbReference>
<evidence type="ECO:0000313" key="9">
    <source>
        <dbReference type="Proteomes" id="UP001160148"/>
    </source>
</evidence>